<dbReference type="Gene3D" id="2.40.128.620">
    <property type="match status" value="1"/>
</dbReference>
<dbReference type="InterPro" id="IPR051221">
    <property type="entry name" value="LDLR-related"/>
</dbReference>
<dbReference type="InterPro" id="IPR011042">
    <property type="entry name" value="6-blade_b-propeller_TolB-like"/>
</dbReference>
<feature type="disulfide bond" evidence="12">
    <location>
        <begin position="288"/>
        <end position="303"/>
    </location>
</feature>
<dbReference type="Gene3D" id="4.10.400.10">
    <property type="entry name" value="Low-density Lipoprotein Receptor"/>
    <property type="match status" value="6"/>
</dbReference>
<gene>
    <name evidence="16" type="ORF">BV898_12772</name>
</gene>
<dbReference type="Gene3D" id="2.120.10.30">
    <property type="entry name" value="TolB, C-terminal domain"/>
    <property type="match status" value="1"/>
</dbReference>
<dbReference type="Pfam" id="PF00058">
    <property type="entry name" value="Ldl_recept_b"/>
    <property type="match status" value="2"/>
</dbReference>
<comment type="subcellular location">
    <subcellularLocation>
        <location evidence="1">Membrane</location>
        <topology evidence="1">Single-pass membrane protein</topology>
    </subcellularLocation>
</comment>
<dbReference type="FunFam" id="4.10.400.10:FF:000034">
    <property type="entry name" value="Low-density lipoprotein receptor-related protein 2"/>
    <property type="match status" value="2"/>
</dbReference>
<dbReference type="Proteomes" id="UP000192578">
    <property type="component" value="Unassembled WGS sequence"/>
</dbReference>
<dbReference type="InterPro" id="IPR036055">
    <property type="entry name" value="LDL_receptor-like_sf"/>
</dbReference>
<dbReference type="InterPro" id="IPR001881">
    <property type="entry name" value="EGF-like_Ca-bd_dom"/>
</dbReference>
<dbReference type="PROSITE" id="PS01187">
    <property type="entry name" value="EGF_CA"/>
    <property type="match status" value="1"/>
</dbReference>
<evidence type="ECO:0000256" key="13">
    <source>
        <dbReference type="PROSITE-ProRule" id="PRU00461"/>
    </source>
</evidence>
<accession>A0A1W0WCU5</accession>
<dbReference type="InterPro" id="IPR026823">
    <property type="entry name" value="cEGF"/>
</dbReference>
<feature type="disulfide bond" evidence="12">
    <location>
        <begin position="209"/>
        <end position="221"/>
    </location>
</feature>
<dbReference type="InterPro" id="IPR000742">
    <property type="entry name" value="EGF"/>
</dbReference>
<keyword evidence="8" id="KW-0472">Membrane</keyword>
<evidence type="ECO:0000256" key="10">
    <source>
        <dbReference type="ARBA" id="ARBA00023170"/>
    </source>
</evidence>
<dbReference type="SMART" id="SM00181">
    <property type="entry name" value="EGF"/>
    <property type="match status" value="3"/>
</dbReference>
<keyword evidence="6" id="KW-0677">Repeat</keyword>
<dbReference type="GO" id="GO:0016324">
    <property type="term" value="C:apical plasma membrane"/>
    <property type="evidence" value="ECO:0007669"/>
    <property type="project" value="TreeGrafter"/>
</dbReference>
<feature type="disulfide bond" evidence="12">
    <location>
        <begin position="79"/>
        <end position="91"/>
    </location>
</feature>
<keyword evidence="11" id="KW-0325">Glycoprotein</keyword>
<dbReference type="FunFam" id="2.120.10.30:FF:000241">
    <property type="entry name" value="Low-density lipoprotein receptor-related protein 6"/>
    <property type="match status" value="1"/>
</dbReference>
<dbReference type="GO" id="GO:0005509">
    <property type="term" value="F:calcium ion binding"/>
    <property type="evidence" value="ECO:0007669"/>
    <property type="project" value="InterPro"/>
</dbReference>
<evidence type="ECO:0000256" key="2">
    <source>
        <dbReference type="ARBA" id="ARBA00022536"/>
    </source>
</evidence>
<dbReference type="InterPro" id="IPR023415">
    <property type="entry name" value="LDLR_class-A_CS"/>
</dbReference>
<evidence type="ECO:0000256" key="4">
    <source>
        <dbReference type="ARBA" id="ARBA00022692"/>
    </source>
</evidence>
<keyword evidence="10 16" id="KW-0675">Receptor</keyword>
<evidence type="ECO:0000259" key="15">
    <source>
        <dbReference type="PROSITE" id="PS01186"/>
    </source>
</evidence>
<dbReference type="InterPro" id="IPR009030">
    <property type="entry name" value="Growth_fac_rcpt_cys_sf"/>
</dbReference>
<keyword evidence="5 14" id="KW-0732">Signal</keyword>
<dbReference type="GO" id="GO:0006898">
    <property type="term" value="P:receptor-mediated endocytosis"/>
    <property type="evidence" value="ECO:0007669"/>
    <property type="project" value="TreeGrafter"/>
</dbReference>
<dbReference type="PANTHER" id="PTHR22722:SF14">
    <property type="entry name" value="MEGALIN, ISOFORM A"/>
    <property type="match status" value="1"/>
</dbReference>
<feature type="disulfide bond" evidence="12">
    <location>
        <begin position="59"/>
        <end position="74"/>
    </location>
</feature>
<feature type="disulfide bond" evidence="12">
    <location>
        <begin position="216"/>
        <end position="234"/>
    </location>
</feature>
<dbReference type="PRINTS" id="PR00261">
    <property type="entry name" value="LDLRECEPTOR"/>
</dbReference>
<dbReference type="PROSITE" id="PS01186">
    <property type="entry name" value="EGF_2"/>
    <property type="match status" value="1"/>
</dbReference>
<dbReference type="SMART" id="SM00192">
    <property type="entry name" value="LDLa"/>
    <property type="match status" value="7"/>
</dbReference>
<keyword evidence="16" id="KW-0449">Lipoprotein</keyword>
<feature type="disulfide bond" evidence="12">
    <location>
        <begin position="119"/>
        <end position="131"/>
    </location>
</feature>
<dbReference type="EMBL" id="MTYJ01000132">
    <property type="protein sequence ID" value="OQV13019.1"/>
    <property type="molecule type" value="Genomic_DNA"/>
</dbReference>
<dbReference type="Pfam" id="PF00057">
    <property type="entry name" value="Ldl_recept_a"/>
    <property type="match status" value="6"/>
</dbReference>
<dbReference type="Pfam" id="PF12662">
    <property type="entry name" value="cEGF"/>
    <property type="match status" value="1"/>
</dbReference>
<dbReference type="InterPro" id="IPR000152">
    <property type="entry name" value="EGF-type_Asp/Asn_hydroxyl_site"/>
</dbReference>
<comment type="caution">
    <text evidence="16">The sequence shown here is derived from an EMBL/GenBank/DDBJ whole genome shotgun (WGS) entry which is preliminary data.</text>
</comment>
<dbReference type="PROSITE" id="PS51120">
    <property type="entry name" value="LDLRB"/>
    <property type="match status" value="2"/>
</dbReference>
<dbReference type="AlphaFoldDB" id="A0A1W0WCU5"/>
<dbReference type="Gene3D" id="2.10.25.10">
    <property type="entry name" value="Laminin"/>
    <property type="match status" value="2"/>
</dbReference>
<evidence type="ECO:0000256" key="7">
    <source>
        <dbReference type="ARBA" id="ARBA00022989"/>
    </source>
</evidence>
<dbReference type="InterPro" id="IPR002172">
    <property type="entry name" value="LDrepeatLR_classA_rpt"/>
</dbReference>
<dbReference type="SUPFAM" id="SSF63825">
    <property type="entry name" value="YWTD domain"/>
    <property type="match status" value="1"/>
</dbReference>
<comment type="caution">
    <text evidence="12">Lacks conserved residue(s) required for the propagation of feature annotation.</text>
</comment>
<evidence type="ECO:0000256" key="6">
    <source>
        <dbReference type="ARBA" id="ARBA00022737"/>
    </source>
</evidence>
<dbReference type="InterPro" id="IPR018097">
    <property type="entry name" value="EGF_Ca-bd_CS"/>
</dbReference>
<dbReference type="OrthoDB" id="664115at2759"/>
<evidence type="ECO:0000313" key="17">
    <source>
        <dbReference type="Proteomes" id="UP000192578"/>
    </source>
</evidence>
<organism evidence="16 17">
    <name type="scientific">Hypsibius exemplaris</name>
    <name type="common">Freshwater tardigrade</name>
    <dbReference type="NCBI Taxonomy" id="2072580"/>
    <lineage>
        <taxon>Eukaryota</taxon>
        <taxon>Metazoa</taxon>
        <taxon>Ecdysozoa</taxon>
        <taxon>Tardigrada</taxon>
        <taxon>Eutardigrada</taxon>
        <taxon>Parachela</taxon>
        <taxon>Hypsibioidea</taxon>
        <taxon>Hypsibiidae</taxon>
        <taxon>Hypsibius</taxon>
    </lineage>
</organism>
<evidence type="ECO:0000256" key="14">
    <source>
        <dbReference type="SAM" id="SignalP"/>
    </source>
</evidence>
<protein>
    <submittedName>
        <fullName evidence="16">Low-density lipoprotein receptor-related protein 2</fullName>
    </submittedName>
</protein>
<feature type="disulfide bond" evidence="12">
    <location>
        <begin position="86"/>
        <end position="104"/>
    </location>
</feature>
<dbReference type="FunFam" id="2.10.25.10:FF:000037">
    <property type="entry name" value="Signal peptide, CUB domain and EGF-like domain-containing 2"/>
    <property type="match status" value="1"/>
</dbReference>
<evidence type="ECO:0000313" key="16">
    <source>
        <dbReference type="EMBL" id="OQV13019.1"/>
    </source>
</evidence>
<name>A0A1W0WCU5_HYPEX</name>
<dbReference type="SMART" id="SM00135">
    <property type="entry name" value="LY"/>
    <property type="match status" value="4"/>
</dbReference>
<dbReference type="PROSITE" id="PS50068">
    <property type="entry name" value="LDLRA_2"/>
    <property type="match status" value="7"/>
</dbReference>
<dbReference type="GO" id="GO:0042562">
    <property type="term" value="F:hormone binding"/>
    <property type="evidence" value="ECO:0007669"/>
    <property type="project" value="TreeGrafter"/>
</dbReference>
<keyword evidence="9 12" id="KW-1015">Disulfide bond</keyword>
<keyword evidence="7" id="KW-1133">Transmembrane helix</keyword>
<dbReference type="InterPro" id="IPR000033">
    <property type="entry name" value="LDLR_classB_rpt"/>
</dbReference>
<feature type="disulfide bond" evidence="12">
    <location>
        <begin position="276"/>
        <end position="294"/>
    </location>
</feature>
<keyword evidence="2" id="KW-0245">EGF-like domain</keyword>
<dbReference type="SUPFAM" id="SSF57184">
    <property type="entry name" value="Growth factor receptor domain"/>
    <property type="match status" value="1"/>
</dbReference>
<evidence type="ECO:0000256" key="12">
    <source>
        <dbReference type="PROSITE-ProRule" id="PRU00124"/>
    </source>
</evidence>
<keyword evidence="3" id="KW-0254">Endocytosis</keyword>
<dbReference type="CDD" id="cd00112">
    <property type="entry name" value="LDLa"/>
    <property type="match status" value="6"/>
</dbReference>
<evidence type="ECO:0000256" key="1">
    <source>
        <dbReference type="ARBA" id="ARBA00004167"/>
    </source>
</evidence>
<dbReference type="SUPFAM" id="SSF57424">
    <property type="entry name" value="LDL receptor-like module"/>
    <property type="match status" value="7"/>
</dbReference>
<keyword evidence="4" id="KW-0812">Transmembrane</keyword>
<evidence type="ECO:0000256" key="11">
    <source>
        <dbReference type="ARBA" id="ARBA00023180"/>
    </source>
</evidence>
<feature type="repeat" description="LDL-receptor class B" evidence="13">
    <location>
        <begin position="604"/>
        <end position="646"/>
    </location>
</feature>
<dbReference type="GO" id="GO:0043235">
    <property type="term" value="C:receptor complex"/>
    <property type="evidence" value="ECO:0007669"/>
    <property type="project" value="TreeGrafter"/>
</dbReference>
<evidence type="ECO:0000256" key="5">
    <source>
        <dbReference type="ARBA" id="ARBA00022729"/>
    </source>
</evidence>
<feature type="domain" description="EGF-like" evidence="15">
    <location>
        <begin position="718"/>
        <end position="731"/>
    </location>
</feature>
<feature type="chain" id="PRO_5013071401" evidence="14">
    <location>
        <begin position="20"/>
        <end position="824"/>
    </location>
</feature>
<dbReference type="SMART" id="SM00179">
    <property type="entry name" value="EGF_CA"/>
    <property type="match status" value="3"/>
</dbReference>
<dbReference type="PANTHER" id="PTHR22722">
    <property type="entry name" value="LOW-DENSITY LIPOPROTEIN RECEPTOR-RELATED PROTEIN 2-RELATED"/>
    <property type="match status" value="1"/>
</dbReference>
<keyword evidence="17" id="KW-1185">Reference proteome</keyword>
<evidence type="ECO:0000256" key="9">
    <source>
        <dbReference type="ARBA" id="ARBA00023157"/>
    </source>
</evidence>
<sequence>MVAILGLLSFFLLLGPGLAFNKPGIFDVAARSGAVDQALCPPGDIRCADGHCIFGLWRCDGQRDCLDGSDERNCPPATCSDKQHLCDVTSCIPVEWRCDRQRDCRDGSDELPETCAQSCPASHFKCSTGMCITNRWRCDGERDCKDGGDEDSENCPKVIACYKEEKMCVNRQECVSTSLWCNGVEDCRDGSDETAEACVNATVKAAPRCEPGQFRCSDGQCISGTWVCDGMRDCSANDDELTPDCPSASTDATVSAGLKLHAGNPHSTCHPGDFTCSDGDCIPSNWRCDGGNDCADGRDERHCPGNASSHIPTAPTSTCRLDEFFCVLWNKSGQCLPLSKACNNHHECLNGTDEGPGCLTACQSNGQCSDVCHATPHGPVCSCPPGYTLSSDQKVCIDIDECETADSLNGPCSQICINTSGSFKCACVDQLTLGHDGSSCKADTYPKTPGLLAEGHNSHVSAGIDVLEENGTTSVFYSDLERKDILVVNLESREERVILAGMGTPEGIALDWIAHNLYYVDADRQVIGVCSLRNQIAYCAKVIHTGLVQPRAVAVHPGHRSIFFSQWGDKARIEQAWLDGSGRVDIVSDKIIWPNAITIDHINERLYWVDARLSWIESCKFDGHDRRTVQRLHYSHPFGLTILADRLYWTDWTTQSIKTAHLNGSGVGIVHNTHRRPMGIVTMHHHSRRPRLVSPCATNVTNPCDHICLARPGSLYTCLCHFGFELVEGVCVLTEVPSGGKAHPAPRRLDFPVMRMIYSCRSSRDCNCSWFGSVNVGDVCVCLNGQCIKTNQRDDIAPVVYTHSSVHPANVKPSSHMVNSTRTA</sequence>
<feature type="repeat" description="LDL-receptor class B" evidence="13">
    <location>
        <begin position="560"/>
        <end position="603"/>
    </location>
</feature>
<feature type="disulfide bond" evidence="12">
    <location>
        <begin position="40"/>
        <end position="52"/>
    </location>
</feature>
<evidence type="ECO:0000256" key="3">
    <source>
        <dbReference type="ARBA" id="ARBA00022583"/>
    </source>
</evidence>
<reference evidence="17" key="1">
    <citation type="submission" date="2017-01" db="EMBL/GenBank/DDBJ databases">
        <title>Comparative genomics of anhydrobiosis in the tardigrade Hypsibius dujardini.</title>
        <authorList>
            <person name="Yoshida Y."/>
            <person name="Koutsovoulos G."/>
            <person name="Laetsch D."/>
            <person name="Stevens L."/>
            <person name="Kumar S."/>
            <person name="Horikawa D."/>
            <person name="Ishino K."/>
            <person name="Komine S."/>
            <person name="Tomita M."/>
            <person name="Blaxter M."/>
            <person name="Arakawa K."/>
        </authorList>
    </citation>
    <scope>NUCLEOTIDE SEQUENCE [LARGE SCALE GENOMIC DNA]</scope>
    <source>
        <strain evidence="17">Z151</strain>
    </source>
</reference>
<evidence type="ECO:0000256" key="8">
    <source>
        <dbReference type="ARBA" id="ARBA00023136"/>
    </source>
</evidence>
<dbReference type="PROSITE" id="PS00010">
    <property type="entry name" value="ASX_HYDROXYL"/>
    <property type="match status" value="1"/>
</dbReference>
<feature type="signal peptide" evidence="14">
    <location>
        <begin position="1"/>
        <end position="19"/>
    </location>
</feature>
<proteinExistence type="predicted"/>
<feature type="disulfide bond" evidence="12">
    <location>
        <begin position="126"/>
        <end position="144"/>
    </location>
</feature>
<feature type="disulfide bond" evidence="12">
    <location>
        <begin position="47"/>
        <end position="65"/>
    </location>
</feature>
<dbReference type="PROSITE" id="PS01209">
    <property type="entry name" value="LDLRA_1"/>
    <property type="match status" value="2"/>
</dbReference>
<feature type="disulfide bond" evidence="12">
    <location>
        <begin position="269"/>
        <end position="281"/>
    </location>
</feature>